<reference evidence="2 3" key="1">
    <citation type="submission" date="2018-07" db="EMBL/GenBank/DDBJ databases">
        <title>Genome sequences of Haloplanus aerogenes JCM 16430T.</title>
        <authorList>
            <person name="Kim Y.B."/>
            <person name="Roh S.W."/>
        </authorList>
    </citation>
    <scope>NUCLEOTIDE SEQUENCE [LARGE SCALE GENOMIC DNA]</scope>
    <source>
        <strain evidence="2 3">JCM 16430</strain>
    </source>
</reference>
<evidence type="ECO:0000313" key="3">
    <source>
        <dbReference type="Proteomes" id="UP000282007"/>
    </source>
</evidence>
<proteinExistence type="predicted"/>
<protein>
    <recommendedName>
        <fullName evidence="1">Zinc finger GAGA-binding factor domain-containing protein</fullName>
    </recommendedName>
</protein>
<evidence type="ECO:0000313" key="2">
    <source>
        <dbReference type="EMBL" id="AZH27222.1"/>
    </source>
</evidence>
<dbReference type="AlphaFoldDB" id="A0A3G8R0A3"/>
<evidence type="ECO:0000259" key="1">
    <source>
        <dbReference type="Pfam" id="PF09237"/>
    </source>
</evidence>
<dbReference type="InterPro" id="IPR015318">
    <property type="entry name" value="Znf_GAGA-bd_fac"/>
</dbReference>
<dbReference type="Pfam" id="PF09237">
    <property type="entry name" value="GAGA"/>
    <property type="match status" value="1"/>
</dbReference>
<dbReference type="EMBL" id="CP034145">
    <property type="protein sequence ID" value="AZH27222.1"/>
    <property type="molecule type" value="Genomic_DNA"/>
</dbReference>
<name>A0A3G8R0A3_9EURY</name>
<organism evidence="2 3">
    <name type="scientific">Haloplanus aerogenes</name>
    <dbReference type="NCBI Taxonomy" id="660522"/>
    <lineage>
        <taxon>Archaea</taxon>
        <taxon>Methanobacteriati</taxon>
        <taxon>Methanobacteriota</taxon>
        <taxon>Stenosarchaea group</taxon>
        <taxon>Halobacteria</taxon>
        <taxon>Halobacteriales</taxon>
        <taxon>Haloferacaceae</taxon>
        <taxon>Haloplanus</taxon>
    </lineage>
</organism>
<gene>
    <name evidence="2" type="ORF">DU502_11655</name>
</gene>
<dbReference type="Proteomes" id="UP000282007">
    <property type="component" value="Chromosome"/>
</dbReference>
<feature type="domain" description="Zinc finger GAGA-binding factor" evidence="1">
    <location>
        <begin position="4"/>
        <end position="33"/>
    </location>
</feature>
<sequence length="39" mass="4403">MSQRPGSQSKVYATCPTPRTVRQSRNLRPFAQLSNVPSR</sequence>
<dbReference type="KEGG" id="haer:DU502_11655"/>
<accession>A0A3G8R0A3</accession>
<keyword evidence="3" id="KW-1185">Reference proteome</keyword>